<proteinExistence type="predicted"/>
<evidence type="ECO:0000313" key="2">
    <source>
        <dbReference type="Proteomes" id="UP000694005"/>
    </source>
</evidence>
<reference evidence="1 2" key="1">
    <citation type="submission" date="2021-07" db="EMBL/GenBank/DDBJ databases">
        <authorList>
            <consortium name="Genoscope - CEA"/>
            <person name="William W."/>
        </authorList>
    </citation>
    <scope>NUCLEOTIDE SEQUENCE [LARGE SCALE GENOMIC DNA]</scope>
</reference>
<dbReference type="EMBL" id="LS974620">
    <property type="protein sequence ID" value="CAG7906239.1"/>
    <property type="molecule type" value="Genomic_DNA"/>
</dbReference>
<sequence>MAPTSESHKASAFTATLKSSCIKAEADLTISSDFDPNPNPFYVLFRRFLDCLIVAVDILFQDEIVKEINEPNSRWKAVFCGRFANTTVLDGTN</sequence>
<accession>A0A8D9HVL5</accession>
<protein>
    <submittedName>
        <fullName evidence="1">Uncharacterized protein</fullName>
    </submittedName>
</protein>
<organism evidence="1 2">
    <name type="scientific">Brassica campestris</name>
    <name type="common">Field mustard</name>
    <dbReference type="NCBI Taxonomy" id="3711"/>
    <lineage>
        <taxon>Eukaryota</taxon>
        <taxon>Viridiplantae</taxon>
        <taxon>Streptophyta</taxon>
        <taxon>Embryophyta</taxon>
        <taxon>Tracheophyta</taxon>
        <taxon>Spermatophyta</taxon>
        <taxon>Magnoliopsida</taxon>
        <taxon>eudicotyledons</taxon>
        <taxon>Gunneridae</taxon>
        <taxon>Pentapetalae</taxon>
        <taxon>rosids</taxon>
        <taxon>malvids</taxon>
        <taxon>Brassicales</taxon>
        <taxon>Brassicaceae</taxon>
        <taxon>Brassiceae</taxon>
        <taxon>Brassica</taxon>
    </lineage>
</organism>
<dbReference type="AlphaFoldDB" id="A0A8D9HVL5"/>
<evidence type="ECO:0000313" key="1">
    <source>
        <dbReference type="EMBL" id="CAG7906239.1"/>
    </source>
</evidence>
<name>A0A8D9HVL5_BRACM</name>
<dbReference type="Proteomes" id="UP000694005">
    <property type="component" value="Chromosome A04"/>
</dbReference>
<gene>
    <name evidence="1" type="ORF">BRAPAZ1V2_A04P11400.2</name>
</gene>
<dbReference type="Gramene" id="A04p11400.2_BraZ1">
    <property type="protein sequence ID" value="A04p11400.2_BraZ1.CDS"/>
    <property type="gene ID" value="A04g11400.2_BraZ1"/>
</dbReference>